<keyword evidence="1" id="KW-0040">ANK repeat</keyword>
<feature type="region of interest" description="Disordered" evidence="2">
    <location>
        <begin position="358"/>
        <end position="377"/>
    </location>
</feature>
<feature type="region of interest" description="Disordered" evidence="2">
    <location>
        <begin position="142"/>
        <end position="209"/>
    </location>
</feature>
<dbReference type="InterPro" id="IPR036770">
    <property type="entry name" value="Ankyrin_rpt-contain_sf"/>
</dbReference>
<feature type="compositionally biased region" description="Basic and acidic residues" evidence="2">
    <location>
        <begin position="181"/>
        <end position="209"/>
    </location>
</feature>
<feature type="compositionally biased region" description="Basic and acidic residues" evidence="2">
    <location>
        <begin position="261"/>
        <end position="273"/>
    </location>
</feature>
<evidence type="ECO:0000256" key="2">
    <source>
        <dbReference type="SAM" id="MobiDB-lite"/>
    </source>
</evidence>
<feature type="region of interest" description="Disordered" evidence="2">
    <location>
        <begin position="250"/>
        <end position="274"/>
    </location>
</feature>
<dbReference type="InterPro" id="IPR050158">
    <property type="entry name" value="Ubiquitin_ubiquitin-like"/>
</dbReference>
<organism evidence="4">
    <name type="scientific">Chromera velia CCMP2878</name>
    <dbReference type="NCBI Taxonomy" id="1169474"/>
    <lineage>
        <taxon>Eukaryota</taxon>
        <taxon>Sar</taxon>
        <taxon>Alveolata</taxon>
        <taxon>Colpodellida</taxon>
        <taxon>Chromeraceae</taxon>
        <taxon>Chromera</taxon>
    </lineage>
</organism>
<dbReference type="Pfam" id="PF00240">
    <property type="entry name" value="ubiquitin"/>
    <property type="match status" value="1"/>
</dbReference>
<dbReference type="PANTHER" id="PTHR10666">
    <property type="entry name" value="UBIQUITIN"/>
    <property type="match status" value="1"/>
</dbReference>
<dbReference type="PROSITE" id="PS50297">
    <property type="entry name" value="ANK_REP_REGION"/>
    <property type="match status" value="2"/>
</dbReference>
<dbReference type="SUPFAM" id="SSF54236">
    <property type="entry name" value="Ubiquitin-like"/>
    <property type="match status" value="1"/>
</dbReference>
<feature type="region of interest" description="Disordered" evidence="2">
    <location>
        <begin position="82"/>
        <end position="114"/>
    </location>
</feature>
<feature type="compositionally biased region" description="Basic and acidic residues" evidence="2">
    <location>
        <begin position="93"/>
        <end position="114"/>
    </location>
</feature>
<dbReference type="EMBL" id="CDMZ01005921">
    <property type="protein sequence ID" value="CEM55895.1"/>
    <property type="molecule type" value="Genomic_DNA"/>
</dbReference>
<dbReference type="InterPro" id="IPR000626">
    <property type="entry name" value="Ubiquitin-like_dom"/>
</dbReference>
<name>A0A0G4IF47_9ALVE</name>
<dbReference type="PROSITE" id="PS50053">
    <property type="entry name" value="UBIQUITIN_2"/>
    <property type="match status" value="1"/>
</dbReference>
<dbReference type="SUPFAM" id="SSF48403">
    <property type="entry name" value="Ankyrin repeat"/>
    <property type="match status" value="1"/>
</dbReference>
<proteinExistence type="predicted"/>
<dbReference type="VEuPathDB" id="CryptoDB:Cvel_13913"/>
<evidence type="ECO:0000259" key="3">
    <source>
        <dbReference type="PROSITE" id="PS50053"/>
    </source>
</evidence>
<feature type="compositionally biased region" description="Basic and acidic residues" evidence="2">
    <location>
        <begin position="142"/>
        <end position="163"/>
    </location>
</feature>
<dbReference type="SMART" id="SM00248">
    <property type="entry name" value="ANK"/>
    <property type="match status" value="2"/>
</dbReference>
<dbReference type="Gene3D" id="3.10.20.90">
    <property type="entry name" value="Phosphatidylinositol 3-kinase Catalytic Subunit, Chain A, domain 1"/>
    <property type="match status" value="1"/>
</dbReference>
<reference evidence="4" key="1">
    <citation type="submission" date="2014-11" db="EMBL/GenBank/DDBJ databases">
        <authorList>
            <person name="Otto D Thomas"/>
            <person name="Naeem Raeece"/>
        </authorList>
    </citation>
    <scope>NUCLEOTIDE SEQUENCE</scope>
</reference>
<dbReference type="InterPro" id="IPR002110">
    <property type="entry name" value="Ankyrin_rpt"/>
</dbReference>
<dbReference type="Gene3D" id="1.25.40.20">
    <property type="entry name" value="Ankyrin repeat-containing domain"/>
    <property type="match status" value="1"/>
</dbReference>
<gene>
    <name evidence="4" type="ORF">Cvel_13913</name>
</gene>
<accession>A0A0G4IF47</accession>
<protein>
    <recommendedName>
        <fullName evidence="3">Ubiquitin-like domain-containing protein</fullName>
    </recommendedName>
</protein>
<evidence type="ECO:0000256" key="1">
    <source>
        <dbReference type="PROSITE-ProRule" id="PRU00023"/>
    </source>
</evidence>
<dbReference type="AlphaFoldDB" id="A0A0G4IF47"/>
<sequence>MQLFVKCLTGKTITLDIDRVLGSRVRDVKRAIEAKEGIPWREQRLICGERQLKDRTLLSEAGLGRDVMLQLVLKAAPSAESRLESDEYSSDEDVVRRRAENQKEKLRQEAAQRKREAEAKKKLALKSEKALNWWECGGSESREKSAETERKKRGEEGQHKIQKEVGVSTGPPCSACGRVSGSEELRGASNEMEKIKEGETDGKVTEEKSDSSYTGRFHALCGRCWSFGFGPVAGWSFSVISAPSLASAGGEGGPSLLLQQNREKKGGGGKSERGPLTVVLPTCGGQKTVVSPVFLRTATGVWQAFDMKEGMLRGWEGGEIKWGEKAPETFLSALEGQWGGRTSDGLRPQYRLVPLDLPSQEPAEGKSLSPPPVSTAESALVVQTDEGSLVLWKNRVGVSQTKHCTERTYFASTPKQWVSTAREAVEAFGLPECGALCRALMSDSDSSPRVYKYALKDRMDMIGLIEGGGEESLLRELRERVGFQNGKQLKDVVNEQTRGGDTLLMRAVYNQQERCVRVLLDAGAKVNAVYEGEFITKFPEWGVYRDRYMSIAFVNDRHTPGQYIEFLQQPHSLFSGWPGTKGLTALWLAVWRDNEALVRVLLDKGADVRAVPERLVQQSKYTTELIRDAKRLKDV</sequence>
<dbReference type="InterPro" id="IPR029071">
    <property type="entry name" value="Ubiquitin-like_domsf"/>
</dbReference>
<dbReference type="Pfam" id="PF00023">
    <property type="entry name" value="Ank"/>
    <property type="match status" value="2"/>
</dbReference>
<evidence type="ECO:0000313" key="4">
    <source>
        <dbReference type="EMBL" id="CEM55895.1"/>
    </source>
</evidence>
<dbReference type="PROSITE" id="PS50088">
    <property type="entry name" value="ANK_REPEAT"/>
    <property type="match status" value="2"/>
</dbReference>
<feature type="domain" description="Ubiquitin-like" evidence="3">
    <location>
        <begin position="1"/>
        <end position="78"/>
    </location>
</feature>
<feature type="repeat" description="ANK" evidence="1">
    <location>
        <begin position="499"/>
        <end position="531"/>
    </location>
</feature>
<feature type="repeat" description="ANK" evidence="1">
    <location>
        <begin position="581"/>
        <end position="613"/>
    </location>
</feature>
<dbReference type="SMART" id="SM00213">
    <property type="entry name" value="UBQ"/>
    <property type="match status" value="1"/>
</dbReference>